<gene>
    <name evidence="2" type="ORF">CRP227_gp48</name>
</gene>
<dbReference type="Proteomes" id="UP001304490">
    <property type="component" value="Segment"/>
</dbReference>
<accession>A0AAX3ZX83</accession>
<keyword evidence="3" id="KW-1185">Reference proteome</keyword>
<dbReference type="InterPro" id="IPR009506">
    <property type="entry name" value="YjiS-like"/>
</dbReference>
<protein>
    <recommendedName>
        <fullName evidence="1">YjiS-like domain-containing protein</fullName>
    </recommendedName>
</protein>
<name>A0AAX3ZX83_9CAUD</name>
<dbReference type="EMBL" id="OR420746">
    <property type="protein sequence ID" value="WMM95511.1"/>
    <property type="molecule type" value="Genomic_DNA"/>
</dbReference>
<organism evidence="2 3">
    <name type="scientific">Roseobacter phage CRP-227</name>
    <dbReference type="NCBI Taxonomy" id="3072847"/>
    <lineage>
        <taxon>Viruses</taxon>
        <taxon>Duplodnaviria</taxon>
        <taxon>Heunggongvirae</taxon>
        <taxon>Uroviricota</taxon>
        <taxon>Caudoviricetes</taxon>
        <taxon>Autographivirales</taxon>
        <taxon>Autographivirales incertae sedis</taxon>
        <taxon>Dynamenevirus</taxon>
        <taxon>Dynamenevirus CRP227</taxon>
    </lineage>
</organism>
<sequence>MYSKLKVAVSYVKTLWADYKYHRLAEKAANQLRWHSNSELKDIGITRLDINRIAHEKCGWCSRSSKNS</sequence>
<evidence type="ECO:0000313" key="2">
    <source>
        <dbReference type="EMBL" id="WMM95511.1"/>
    </source>
</evidence>
<evidence type="ECO:0000259" key="1">
    <source>
        <dbReference type="Pfam" id="PF06568"/>
    </source>
</evidence>
<reference evidence="2 3" key="1">
    <citation type="submission" date="2023-08" db="EMBL/GenBank/DDBJ databases">
        <authorList>
            <person name="Du S."/>
            <person name="Wu Z."/>
            <person name="Wu Y."/>
            <person name="Yang M."/>
            <person name="Shao J."/>
            <person name="Liu H."/>
            <person name="Zhao Y."/>
            <person name="Zhang Z."/>
        </authorList>
    </citation>
    <scope>NUCLEOTIDE SEQUENCE [LARGE SCALE GENOMIC DNA]</scope>
</reference>
<feature type="domain" description="YjiS-like" evidence="1">
    <location>
        <begin position="16"/>
        <end position="50"/>
    </location>
</feature>
<proteinExistence type="predicted"/>
<evidence type="ECO:0000313" key="3">
    <source>
        <dbReference type="Proteomes" id="UP001304490"/>
    </source>
</evidence>
<dbReference type="Pfam" id="PF06568">
    <property type="entry name" value="YjiS-like"/>
    <property type="match status" value="1"/>
</dbReference>